<evidence type="ECO:0000313" key="2">
    <source>
        <dbReference type="EMBL" id="KAF9481791.1"/>
    </source>
</evidence>
<evidence type="ECO:0000256" key="1">
    <source>
        <dbReference type="SAM" id="MobiDB-lite"/>
    </source>
</evidence>
<gene>
    <name evidence="2" type="ORF">BDN70DRAFT_919607</name>
</gene>
<comment type="caution">
    <text evidence="2">The sequence shown here is derived from an EMBL/GenBank/DDBJ whole genome shotgun (WGS) entry which is preliminary data.</text>
</comment>
<keyword evidence="3" id="KW-1185">Reference proteome</keyword>
<organism evidence="2 3">
    <name type="scientific">Pholiota conissans</name>
    <dbReference type="NCBI Taxonomy" id="109636"/>
    <lineage>
        <taxon>Eukaryota</taxon>
        <taxon>Fungi</taxon>
        <taxon>Dikarya</taxon>
        <taxon>Basidiomycota</taxon>
        <taxon>Agaricomycotina</taxon>
        <taxon>Agaricomycetes</taxon>
        <taxon>Agaricomycetidae</taxon>
        <taxon>Agaricales</taxon>
        <taxon>Agaricineae</taxon>
        <taxon>Strophariaceae</taxon>
        <taxon>Pholiota</taxon>
    </lineage>
</organism>
<dbReference type="Proteomes" id="UP000807469">
    <property type="component" value="Unassembled WGS sequence"/>
</dbReference>
<sequence length="453" mass="51201">MDSAASLFERKENSSGGSGRHVYPNFEQNLNTRGSALAFANAHEDNEGRLRPGLSTDLNVEPLRPSINGRKRTDRRSSQALRNQAPTTVSPRREAQKTSRTNCSNNNAHSVTDPYNELTTEMKGEFVETDVANFVKSYLPFEPTDANVKKIMANEAIVEDRRIFKEFKDVPSEAMTTENMYFRTLQTIADKISSVQLMRRPLNRFNFRLCPNSQIASGILGSNNKIDTCITPDDSNSLTAIGIAVAFEFKMNAKELSNNAQVVSANVQIMNDDPRCMFTFGYEMLQKDQSSRFFRTEITLSEYRSNNTTDRMPRISLVGEYASTEDTVPPKAHFVVKNVWFGTSAPMGPNILLAMSCRCHNIVYLGQRQSKKPKNDIAAHNFQHDLESLWWVLIWTLISRITFTFPSELASQISKNTILILPDRKFVSLRISKTNSLRTCNYLCNLSPQSSKI</sequence>
<evidence type="ECO:0000313" key="3">
    <source>
        <dbReference type="Proteomes" id="UP000807469"/>
    </source>
</evidence>
<proteinExistence type="predicted"/>
<dbReference type="AlphaFoldDB" id="A0A9P6CVI8"/>
<dbReference type="EMBL" id="MU155174">
    <property type="protein sequence ID" value="KAF9481791.1"/>
    <property type="molecule type" value="Genomic_DNA"/>
</dbReference>
<feature type="compositionally biased region" description="Polar residues" evidence="1">
    <location>
        <begin position="78"/>
        <end position="90"/>
    </location>
</feature>
<name>A0A9P6CVI8_9AGAR</name>
<accession>A0A9P6CVI8</accession>
<reference evidence="2" key="1">
    <citation type="submission" date="2020-11" db="EMBL/GenBank/DDBJ databases">
        <authorList>
            <consortium name="DOE Joint Genome Institute"/>
            <person name="Ahrendt S."/>
            <person name="Riley R."/>
            <person name="Andreopoulos W."/>
            <person name="Labutti K."/>
            <person name="Pangilinan J."/>
            <person name="Ruiz-Duenas F.J."/>
            <person name="Barrasa J.M."/>
            <person name="Sanchez-Garcia M."/>
            <person name="Camarero S."/>
            <person name="Miyauchi S."/>
            <person name="Serrano A."/>
            <person name="Linde D."/>
            <person name="Babiker R."/>
            <person name="Drula E."/>
            <person name="Ayuso-Fernandez I."/>
            <person name="Pacheco R."/>
            <person name="Padilla G."/>
            <person name="Ferreira P."/>
            <person name="Barriuso J."/>
            <person name="Kellner H."/>
            <person name="Castanera R."/>
            <person name="Alfaro M."/>
            <person name="Ramirez L."/>
            <person name="Pisabarro A.G."/>
            <person name="Kuo A."/>
            <person name="Tritt A."/>
            <person name="Lipzen A."/>
            <person name="He G."/>
            <person name="Yan M."/>
            <person name="Ng V."/>
            <person name="Cullen D."/>
            <person name="Martin F."/>
            <person name="Rosso M.-N."/>
            <person name="Henrissat B."/>
            <person name="Hibbett D."/>
            <person name="Martinez A.T."/>
            <person name="Grigoriev I.V."/>
        </authorList>
    </citation>
    <scope>NUCLEOTIDE SEQUENCE</scope>
    <source>
        <strain evidence="2">CIRM-BRFM 674</strain>
    </source>
</reference>
<feature type="region of interest" description="Disordered" evidence="1">
    <location>
        <begin position="47"/>
        <end position="113"/>
    </location>
</feature>
<feature type="compositionally biased region" description="Polar residues" evidence="1">
    <location>
        <begin position="98"/>
        <end position="110"/>
    </location>
</feature>
<dbReference type="OrthoDB" id="3064722at2759"/>
<protein>
    <submittedName>
        <fullName evidence="2">Uncharacterized protein</fullName>
    </submittedName>
</protein>
<feature type="region of interest" description="Disordered" evidence="1">
    <location>
        <begin position="1"/>
        <end position="26"/>
    </location>
</feature>